<evidence type="ECO:0000313" key="6">
    <source>
        <dbReference type="Proteomes" id="UP000011116"/>
    </source>
</evidence>
<keyword evidence="3" id="KW-1133">Transmembrane helix</keyword>
<dbReference type="GO" id="GO:0005886">
    <property type="term" value="C:plasma membrane"/>
    <property type="evidence" value="ECO:0000318"/>
    <property type="project" value="GO_Central"/>
</dbReference>
<feature type="domain" description="Phytocyanin" evidence="4">
    <location>
        <begin position="74"/>
        <end position="174"/>
    </location>
</feature>
<dbReference type="PROSITE" id="PS51485">
    <property type="entry name" value="PHYTOCYANIN"/>
    <property type="match status" value="1"/>
</dbReference>
<evidence type="ECO:0000313" key="5">
    <source>
        <dbReference type="EnsemblPlants" id="HORVU.MOREX.r3.6HG0609960.1"/>
    </source>
</evidence>
<dbReference type="InterPro" id="IPR003245">
    <property type="entry name" value="Phytocyanin_dom"/>
</dbReference>
<dbReference type="InterPro" id="IPR008972">
    <property type="entry name" value="Cupredoxin"/>
</dbReference>
<reference evidence="5" key="2">
    <citation type="submission" date="2020-10" db="EMBL/GenBank/DDBJ databases">
        <authorList>
            <person name="Scholz U."/>
            <person name="Mascher M."/>
            <person name="Fiebig A."/>
        </authorList>
    </citation>
    <scope>NUCLEOTIDE SEQUENCE [LARGE SCALE GENOMIC DNA]</scope>
    <source>
        <strain evidence="5">cv. Morex</strain>
    </source>
</reference>
<dbReference type="PANTHER" id="PTHR33021:SF31">
    <property type="entry name" value="OS02G0720100 PROTEIN"/>
    <property type="match status" value="1"/>
</dbReference>
<feature type="transmembrane region" description="Helical" evidence="3">
    <location>
        <begin position="201"/>
        <end position="222"/>
    </location>
</feature>
<dbReference type="EnsemblPlants" id="HORVU.MOREX.r3.6HG0609960.1">
    <property type="protein sequence ID" value="HORVU.MOREX.r3.6HG0609960.1"/>
    <property type="gene ID" value="HORVU.MOREX.r3.6HG0609960"/>
</dbReference>
<keyword evidence="3" id="KW-0812">Transmembrane</keyword>
<dbReference type="FunFam" id="2.60.40.420:FF:000034">
    <property type="entry name" value="Cupredoxin superfamily protein"/>
    <property type="match status" value="1"/>
</dbReference>
<dbReference type="InterPro" id="IPR039391">
    <property type="entry name" value="Phytocyanin-like"/>
</dbReference>
<dbReference type="AlphaFoldDB" id="A0A8I6Y4Q1"/>
<dbReference type="Pfam" id="PF02298">
    <property type="entry name" value="Cu_bind_like"/>
    <property type="match status" value="1"/>
</dbReference>
<name>A0A8I6Y4Q1_HORVV</name>
<dbReference type="SUPFAM" id="SSF49503">
    <property type="entry name" value="Cupredoxins"/>
    <property type="match status" value="1"/>
</dbReference>
<evidence type="ECO:0000256" key="3">
    <source>
        <dbReference type="SAM" id="Phobius"/>
    </source>
</evidence>
<evidence type="ECO:0000256" key="1">
    <source>
        <dbReference type="ARBA" id="ARBA00023157"/>
    </source>
</evidence>
<dbReference type="Gene3D" id="2.60.40.420">
    <property type="entry name" value="Cupredoxins - blue copper proteins"/>
    <property type="match status" value="1"/>
</dbReference>
<proteinExistence type="predicted"/>
<protein>
    <recommendedName>
        <fullName evidence="4">Phytocyanin domain-containing protein</fullName>
    </recommendedName>
</protein>
<dbReference type="OrthoDB" id="1896188at2759"/>
<reference evidence="6" key="1">
    <citation type="journal article" date="2012" name="Nature">
        <title>A physical, genetic and functional sequence assembly of the barley genome.</title>
        <authorList>
            <consortium name="The International Barley Genome Sequencing Consortium"/>
            <person name="Mayer K.F."/>
            <person name="Waugh R."/>
            <person name="Brown J.W."/>
            <person name="Schulman A."/>
            <person name="Langridge P."/>
            <person name="Platzer M."/>
            <person name="Fincher G.B."/>
            <person name="Muehlbauer G.J."/>
            <person name="Sato K."/>
            <person name="Close T.J."/>
            <person name="Wise R.P."/>
            <person name="Stein N."/>
        </authorList>
    </citation>
    <scope>NUCLEOTIDE SEQUENCE [LARGE SCALE GENOMIC DNA]</scope>
    <source>
        <strain evidence="6">cv. Morex</strain>
    </source>
</reference>
<dbReference type="RefSeq" id="XP_044951315.1">
    <property type="nucleotide sequence ID" value="XM_045095380.1"/>
</dbReference>
<dbReference type="PANTHER" id="PTHR33021">
    <property type="entry name" value="BLUE COPPER PROTEIN"/>
    <property type="match status" value="1"/>
</dbReference>
<dbReference type="Gramene" id="HORVU.MOREX.r3.6HG0609960.1">
    <property type="protein sequence ID" value="HORVU.MOREX.r3.6HG0609960.1"/>
    <property type="gene ID" value="HORVU.MOREX.r3.6HG0609960"/>
</dbReference>
<accession>A0A8I6Y4Q1</accession>
<dbReference type="Gramene" id="HORVU.MOREX.r2.6HG0505770.1">
    <property type="protein sequence ID" value="HORVU.MOREX.r2.6HG0505770.1"/>
    <property type="gene ID" value="HORVU.MOREX.r2.6HG0505770"/>
</dbReference>
<dbReference type="GeneID" id="123401555"/>
<sequence length="223" mass="22862">MTRFIACRSSSYPSPSPSASCFRFSGIPRRPHDMSAVSATSDGVAAAAAAAGILFLVAAAMHQPVAGAAPAAAVHHVVGGDPGWHVASDVLAWSTGRLFTVGDTLWFAYEAAEDGVAEVAGEAEFEACEAGGAIRTYADGVSRVGLDGEGARYFLSADPEKCKGGLKLRVDVRATRPVPPRAEDRAVATAPAPSESTGSHVVAPLMLPALCLASACFFLFLAA</sequence>
<evidence type="ECO:0000259" key="4">
    <source>
        <dbReference type="PROSITE" id="PS51485"/>
    </source>
</evidence>
<dbReference type="KEGG" id="hvg:123401555"/>
<dbReference type="CDD" id="cd04216">
    <property type="entry name" value="Phytocyanin"/>
    <property type="match status" value="1"/>
</dbReference>
<dbReference type="GO" id="GO:0009055">
    <property type="term" value="F:electron transfer activity"/>
    <property type="evidence" value="ECO:0007669"/>
    <property type="project" value="InterPro"/>
</dbReference>
<dbReference type="Proteomes" id="UP000011116">
    <property type="component" value="Chromosome 6H"/>
</dbReference>
<reference evidence="5" key="3">
    <citation type="submission" date="2022-01" db="UniProtKB">
        <authorList>
            <consortium name="EnsemblPlants"/>
        </authorList>
    </citation>
    <scope>IDENTIFICATION</scope>
    <source>
        <strain evidence="5">subsp. vulgare</strain>
    </source>
</reference>
<gene>
    <name evidence="5" type="primary">LOC123401555</name>
</gene>
<dbReference type="SMR" id="A0A8I6Y4Q1"/>
<evidence type="ECO:0000256" key="2">
    <source>
        <dbReference type="ARBA" id="ARBA00023180"/>
    </source>
</evidence>
<keyword evidence="6" id="KW-1185">Reference proteome</keyword>
<keyword evidence="2" id="KW-0325">Glycoprotein</keyword>
<organism evidence="5 6">
    <name type="scientific">Hordeum vulgare subsp. vulgare</name>
    <name type="common">Domesticated barley</name>
    <dbReference type="NCBI Taxonomy" id="112509"/>
    <lineage>
        <taxon>Eukaryota</taxon>
        <taxon>Viridiplantae</taxon>
        <taxon>Streptophyta</taxon>
        <taxon>Embryophyta</taxon>
        <taxon>Tracheophyta</taxon>
        <taxon>Spermatophyta</taxon>
        <taxon>Magnoliopsida</taxon>
        <taxon>Liliopsida</taxon>
        <taxon>Poales</taxon>
        <taxon>Poaceae</taxon>
        <taxon>BOP clade</taxon>
        <taxon>Pooideae</taxon>
        <taxon>Triticodae</taxon>
        <taxon>Triticeae</taxon>
        <taxon>Hordeinae</taxon>
        <taxon>Hordeum</taxon>
    </lineage>
</organism>
<keyword evidence="3" id="KW-0472">Membrane</keyword>
<keyword evidence="1" id="KW-1015">Disulfide bond</keyword>